<organism evidence="1 2">
    <name type="scientific">Olivibacter jilunii</name>
    <dbReference type="NCBI Taxonomy" id="985016"/>
    <lineage>
        <taxon>Bacteria</taxon>
        <taxon>Pseudomonadati</taxon>
        <taxon>Bacteroidota</taxon>
        <taxon>Sphingobacteriia</taxon>
        <taxon>Sphingobacteriales</taxon>
        <taxon>Sphingobacteriaceae</taxon>
        <taxon>Olivibacter</taxon>
    </lineage>
</organism>
<sequence>MKLEITKHCADSLRSFLQNNFGIQIKSSHAHELVAACFGYSSRAALLADTKCPISNLKQAEILVLTPTAEIKKRRKELKGLPENLPDNLVEGVYFSLYEKKWILHTIRPTLEELGKALADQHLKSKPAYFRDMKVQRQDVKLEFHNDEVTIVVFREYASPSLLLPFQQGRKGVVDAFQLKRVAGFIGYLKTNHHYTEAETLDVAIEKWRMVANDH</sequence>
<accession>A0ABW6B3J5</accession>
<protein>
    <submittedName>
        <fullName evidence="1">Uncharacterized protein</fullName>
    </submittedName>
</protein>
<proteinExistence type="predicted"/>
<dbReference type="EMBL" id="JBHUPA010000007">
    <property type="protein sequence ID" value="MFD2963039.1"/>
    <property type="molecule type" value="Genomic_DNA"/>
</dbReference>
<dbReference type="RefSeq" id="WP_377611317.1">
    <property type="nucleotide sequence ID" value="NZ_JBHUPA010000007.1"/>
</dbReference>
<evidence type="ECO:0000313" key="2">
    <source>
        <dbReference type="Proteomes" id="UP001597560"/>
    </source>
</evidence>
<name>A0ABW6B3J5_9SPHI</name>
<comment type="caution">
    <text evidence="1">The sequence shown here is derived from an EMBL/GenBank/DDBJ whole genome shotgun (WGS) entry which is preliminary data.</text>
</comment>
<dbReference type="Proteomes" id="UP001597560">
    <property type="component" value="Unassembled WGS sequence"/>
</dbReference>
<reference evidence="2" key="1">
    <citation type="journal article" date="2019" name="Int. J. Syst. Evol. Microbiol.">
        <title>The Global Catalogue of Microorganisms (GCM) 10K type strain sequencing project: providing services to taxonomists for standard genome sequencing and annotation.</title>
        <authorList>
            <consortium name="The Broad Institute Genomics Platform"/>
            <consortium name="The Broad Institute Genome Sequencing Center for Infectious Disease"/>
            <person name="Wu L."/>
            <person name="Ma J."/>
        </authorList>
    </citation>
    <scope>NUCLEOTIDE SEQUENCE [LARGE SCALE GENOMIC DNA]</scope>
    <source>
        <strain evidence="2">KCTC 23098</strain>
    </source>
</reference>
<gene>
    <name evidence="1" type="ORF">ACFS6J_14660</name>
</gene>
<keyword evidence="2" id="KW-1185">Reference proteome</keyword>
<evidence type="ECO:0000313" key="1">
    <source>
        <dbReference type="EMBL" id="MFD2963039.1"/>
    </source>
</evidence>